<gene>
    <name evidence="1" type="ORF">EVAR_59269_1</name>
</gene>
<proteinExistence type="predicted"/>
<dbReference type="EMBL" id="BGZK01001286">
    <property type="protein sequence ID" value="GBP76322.1"/>
    <property type="molecule type" value="Genomic_DNA"/>
</dbReference>
<protein>
    <submittedName>
        <fullName evidence="1">Uncharacterized protein</fullName>
    </submittedName>
</protein>
<comment type="caution">
    <text evidence="1">The sequence shown here is derived from an EMBL/GenBank/DDBJ whole genome shotgun (WGS) entry which is preliminary data.</text>
</comment>
<accession>A0A4C1YN36</accession>
<name>A0A4C1YN36_EUMVA</name>
<evidence type="ECO:0000313" key="2">
    <source>
        <dbReference type="Proteomes" id="UP000299102"/>
    </source>
</evidence>
<sequence length="94" mass="10473">MPEPPLPAYEGIVTLHTISIRTPAATQTCYAVALRRVFAVSNILHNTSSDTQCAGDARGLIKFRSKTISRLAPDAQLYVPPIYRTYCCTYRQLQ</sequence>
<keyword evidence="2" id="KW-1185">Reference proteome</keyword>
<reference evidence="1 2" key="1">
    <citation type="journal article" date="2019" name="Commun. Biol.">
        <title>The bagworm genome reveals a unique fibroin gene that provides high tensile strength.</title>
        <authorList>
            <person name="Kono N."/>
            <person name="Nakamura H."/>
            <person name="Ohtoshi R."/>
            <person name="Tomita M."/>
            <person name="Numata K."/>
            <person name="Arakawa K."/>
        </authorList>
    </citation>
    <scope>NUCLEOTIDE SEQUENCE [LARGE SCALE GENOMIC DNA]</scope>
</reference>
<dbReference type="AlphaFoldDB" id="A0A4C1YN36"/>
<organism evidence="1 2">
    <name type="scientific">Eumeta variegata</name>
    <name type="common">Bagworm moth</name>
    <name type="synonym">Eumeta japonica</name>
    <dbReference type="NCBI Taxonomy" id="151549"/>
    <lineage>
        <taxon>Eukaryota</taxon>
        <taxon>Metazoa</taxon>
        <taxon>Ecdysozoa</taxon>
        <taxon>Arthropoda</taxon>
        <taxon>Hexapoda</taxon>
        <taxon>Insecta</taxon>
        <taxon>Pterygota</taxon>
        <taxon>Neoptera</taxon>
        <taxon>Endopterygota</taxon>
        <taxon>Lepidoptera</taxon>
        <taxon>Glossata</taxon>
        <taxon>Ditrysia</taxon>
        <taxon>Tineoidea</taxon>
        <taxon>Psychidae</taxon>
        <taxon>Oiketicinae</taxon>
        <taxon>Eumeta</taxon>
    </lineage>
</organism>
<evidence type="ECO:0000313" key="1">
    <source>
        <dbReference type="EMBL" id="GBP76322.1"/>
    </source>
</evidence>
<dbReference type="Proteomes" id="UP000299102">
    <property type="component" value="Unassembled WGS sequence"/>
</dbReference>